<organism evidence="1 2">
    <name type="scientific">Streptomyces litmocidini</name>
    <dbReference type="NCBI Taxonomy" id="67318"/>
    <lineage>
        <taxon>Bacteria</taxon>
        <taxon>Bacillati</taxon>
        <taxon>Actinomycetota</taxon>
        <taxon>Actinomycetes</taxon>
        <taxon>Kitasatosporales</taxon>
        <taxon>Streptomycetaceae</taxon>
        <taxon>Streptomyces</taxon>
    </lineage>
</organism>
<dbReference type="Proteomes" id="UP001611339">
    <property type="component" value="Unassembled WGS sequence"/>
</dbReference>
<gene>
    <name evidence="1" type="ORF">ACH407_26160</name>
</gene>
<sequence length="51" mass="5314">MGAAYDAEARIAHVISDGAGQKVRKHRAVQAAGAHAVVSVGQVMTPGFRNR</sequence>
<proteinExistence type="predicted"/>
<comment type="caution">
    <text evidence="1">The sequence shown here is derived from an EMBL/GenBank/DDBJ whole genome shotgun (WGS) entry which is preliminary data.</text>
</comment>
<protein>
    <submittedName>
        <fullName evidence="1">Uncharacterized protein</fullName>
    </submittedName>
</protein>
<dbReference type="EMBL" id="JBIRUI010000012">
    <property type="protein sequence ID" value="MFI1717043.1"/>
    <property type="molecule type" value="Genomic_DNA"/>
</dbReference>
<keyword evidence="2" id="KW-1185">Reference proteome</keyword>
<evidence type="ECO:0000313" key="1">
    <source>
        <dbReference type="EMBL" id="MFI1717043.1"/>
    </source>
</evidence>
<accession>A0ABW7UE96</accession>
<name>A0ABW7UE96_9ACTN</name>
<dbReference type="RefSeq" id="WP_398711320.1">
    <property type="nucleotide sequence ID" value="NZ_JBIRUI010000012.1"/>
</dbReference>
<reference evidence="1 2" key="1">
    <citation type="submission" date="2024-10" db="EMBL/GenBank/DDBJ databases">
        <title>The Natural Products Discovery Center: Release of the First 8490 Sequenced Strains for Exploring Actinobacteria Biosynthetic Diversity.</title>
        <authorList>
            <person name="Kalkreuter E."/>
            <person name="Kautsar S.A."/>
            <person name="Yang D."/>
            <person name="Bader C.D."/>
            <person name="Teijaro C.N."/>
            <person name="Fluegel L."/>
            <person name="Davis C.M."/>
            <person name="Simpson J.R."/>
            <person name="Lauterbach L."/>
            <person name="Steele A.D."/>
            <person name="Gui C."/>
            <person name="Meng S."/>
            <person name="Li G."/>
            <person name="Viehrig K."/>
            <person name="Ye F."/>
            <person name="Su P."/>
            <person name="Kiefer A.F."/>
            <person name="Nichols A."/>
            <person name="Cepeda A.J."/>
            <person name="Yan W."/>
            <person name="Fan B."/>
            <person name="Jiang Y."/>
            <person name="Adhikari A."/>
            <person name="Zheng C.-J."/>
            <person name="Schuster L."/>
            <person name="Cowan T.M."/>
            <person name="Smanski M.J."/>
            <person name="Chevrette M.G."/>
            <person name="De Carvalho L.P.S."/>
            <person name="Shen B."/>
        </authorList>
    </citation>
    <scope>NUCLEOTIDE SEQUENCE [LARGE SCALE GENOMIC DNA]</scope>
    <source>
        <strain evidence="1 2">NPDC020602</strain>
    </source>
</reference>
<evidence type="ECO:0000313" key="2">
    <source>
        <dbReference type="Proteomes" id="UP001611339"/>
    </source>
</evidence>